<comment type="caution">
    <text evidence="6">The sequence shown here is derived from an EMBL/GenBank/DDBJ whole genome shotgun (WGS) entry which is preliminary data.</text>
</comment>
<organism evidence="6 7">
    <name type="scientific">Karstenula rhodostoma CBS 690.94</name>
    <dbReference type="NCBI Taxonomy" id="1392251"/>
    <lineage>
        <taxon>Eukaryota</taxon>
        <taxon>Fungi</taxon>
        <taxon>Dikarya</taxon>
        <taxon>Ascomycota</taxon>
        <taxon>Pezizomycotina</taxon>
        <taxon>Dothideomycetes</taxon>
        <taxon>Pleosporomycetidae</taxon>
        <taxon>Pleosporales</taxon>
        <taxon>Massarineae</taxon>
        <taxon>Didymosphaeriaceae</taxon>
        <taxon>Karstenula</taxon>
    </lineage>
</organism>
<evidence type="ECO:0000256" key="4">
    <source>
        <dbReference type="PROSITE-ProRule" id="PRU00134"/>
    </source>
</evidence>
<sequence length="344" mass="38089">MCNLCDQLRSLGEKHDLYDMSVEETPTNGDWGSGILTTDLEYQTMIDLDEKLGLRELRAKIHKHAGLDVKKDCFLNRLSINAEFCFGEGSVEIVRNYLDTGVLQSYYDKTYGQDRCWDGTDVTKYIVLGACVLTLGCVLPEPMLPKLKALVCPIYQAFVLLRQPQPNCYIATPLARQQLLEAIKNHHPGRPYSYGNKSMYESMATGGMSMPGCTTIVKDVGPTKVIEVIAEGKTLLTSCVGVPTDDDLALTACYPYHVCGGCGASGSAYQVCSGCKDRKYCSKKCQKKHWKMHKTVCQALSKDAMDRYLQGISAIKLQSSTPLVEGMKINIPIDPDHFLNKEGP</sequence>
<evidence type="ECO:0000256" key="1">
    <source>
        <dbReference type="ARBA" id="ARBA00022723"/>
    </source>
</evidence>
<evidence type="ECO:0000256" key="3">
    <source>
        <dbReference type="ARBA" id="ARBA00022833"/>
    </source>
</evidence>
<dbReference type="AlphaFoldDB" id="A0A9P4PIX8"/>
<name>A0A9P4PIX8_9PLEO</name>
<dbReference type="Pfam" id="PF01753">
    <property type="entry name" value="zf-MYND"/>
    <property type="match status" value="1"/>
</dbReference>
<evidence type="ECO:0000313" key="6">
    <source>
        <dbReference type="EMBL" id="KAF2444900.1"/>
    </source>
</evidence>
<dbReference type="GO" id="GO:0008270">
    <property type="term" value="F:zinc ion binding"/>
    <property type="evidence" value="ECO:0007669"/>
    <property type="project" value="UniProtKB-KW"/>
</dbReference>
<dbReference type="SUPFAM" id="SSF144232">
    <property type="entry name" value="HIT/MYND zinc finger-like"/>
    <property type="match status" value="1"/>
</dbReference>
<keyword evidence="3" id="KW-0862">Zinc</keyword>
<feature type="domain" description="MYND-type" evidence="5">
    <location>
        <begin position="259"/>
        <end position="297"/>
    </location>
</feature>
<gene>
    <name evidence="6" type="ORF">P171DRAFT_484983</name>
</gene>
<dbReference type="Gene3D" id="6.10.140.2220">
    <property type="match status" value="1"/>
</dbReference>
<reference evidence="6" key="1">
    <citation type="journal article" date="2020" name="Stud. Mycol.">
        <title>101 Dothideomycetes genomes: a test case for predicting lifestyles and emergence of pathogens.</title>
        <authorList>
            <person name="Haridas S."/>
            <person name="Albert R."/>
            <person name="Binder M."/>
            <person name="Bloem J."/>
            <person name="Labutti K."/>
            <person name="Salamov A."/>
            <person name="Andreopoulos B."/>
            <person name="Baker S."/>
            <person name="Barry K."/>
            <person name="Bills G."/>
            <person name="Bluhm B."/>
            <person name="Cannon C."/>
            <person name="Castanera R."/>
            <person name="Culley D."/>
            <person name="Daum C."/>
            <person name="Ezra D."/>
            <person name="Gonzalez J."/>
            <person name="Henrissat B."/>
            <person name="Kuo A."/>
            <person name="Liang C."/>
            <person name="Lipzen A."/>
            <person name="Lutzoni F."/>
            <person name="Magnuson J."/>
            <person name="Mondo S."/>
            <person name="Nolan M."/>
            <person name="Ohm R."/>
            <person name="Pangilinan J."/>
            <person name="Park H.-J."/>
            <person name="Ramirez L."/>
            <person name="Alfaro M."/>
            <person name="Sun H."/>
            <person name="Tritt A."/>
            <person name="Yoshinaga Y."/>
            <person name="Zwiers L.-H."/>
            <person name="Turgeon B."/>
            <person name="Goodwin S."/>
            <person name="Spatafora J."/>
            <person name="Crous P."/>
            <person name="Grigoriev I."/>
        </authorList>
    </citation>
    <scope>NUCLEOTIDE SEQUENCE</scope>
    <source>
        <strain evidence="6">CBS 690.94</strain>
    </source>
</reference>
<keyword evidence="2 4" id="KW-0863">Zinc-finger</keyword>
<evidence type="ECO:0000256" key="2">
    <source>
        <dbReference type="ARBA" id="ARBA00022771"/>
    </source>
</evidence>
<dbReference type="EMBL" id="MU001500">
    <property type="protein sequence ID" value="KAF2444900.1"/>
    <property type="molecule type" value="Genomic_DNA"/>
</dbReference>
<dbReference type="InterPro" id="IPR002893">
    <property type="entry name" value="Znf_MYND"/>
</dbReference>
<accession>A0A9P4PIX8</accession>
<evidence type="ECO:0000313" key="7">
    <source>
        <dbReference type="Proteomes" id="UP000799764"/>
    </source>
</evidence>
<proteinExistence type="predicted"/>
<protein>
    <recommendedName>
        <fullName evidence="5">MYND-type domain-containing protein</fullName>
    </recommendedName>
</protein>
<dbReference type="OrthoDB" id="341421at2759"/>
<dbReference type="PROSITE" id="PS50865">
    <property type="entry name" value="ZF_MYND_2"/>
    <property type="match status" value="1"/>
</dbReference>
<dbReference type="Proteomes" id="UP000799764">
    <property type="component" value="Unassembled WGS sequence"/>
</dbReference>
<keyword evidence="1" id="KW-0479">Metal-binding</keyword>
<evidence type="ECO:0000259" key="5">
    <source>
        <dbReference type="PROSITE" id="PS50865"/>
    </source>
</evidence>
<keyword evidence="7" id="KW-1185">Reference proteome</keyword>